<comment type="caution">
    <text evidence="2">The sequence shown here is derived from an EMBL/GenBank/DDBJ whole genome shotgun (WGS) entry which is preliminary data.</text>
</comment>
<feature type="transmembrane region" description="Helical" evidence="1">
    <location>
        <begin position="165"/>
        <end position="183"/>
    </location>
</feature>
<evidence type="ECO:0000313" key="3">
    <source>
        <dbReference type="Proteomes" id="UP001589810"/>
    </source>
</evidence>
<feature type="transmembrane region" description="Helical" evidence="1">
    <location>
        <begin position="241"/>
        <end position="259"/>
    </location>
</feature>
<dbReference type="EMBL" id="JBHLUD010000020">
    <property type="protein sequence ID" value="MFC0548808.1"/>
    <property type="molecule type" value="Genomic_DNA"/>
</dbReference>
<gene>
    <name evidence="2" type="ORF">ACFFH7_45375</name>
</gene>
<dbReference type="InterPro" id="IPR036259">
    <property type="entry name" value="MFS_trans_sf"/>
</dbReference>
<name>A0ABV6N869_9PSEU</name>
<dbReference type="PANTHER" id="PTHR23537">
    <property type="match status" value="1"/>
</dbReference>
<dbReference type="Gene3D" id="1.20.1250.20">
    <property type="entry name" value="MFS general substrate transporter like domains"/>
    <property type="match status" value="2"/>
</dbReference>
<dbReference type="Proteomes" id="UP001589810">
    <property type="component" value="Unassembled WGS sequence"/>
</dbReference>
<dbReference type="SUPFAM" id="SSF103473">
    <property type="entry name" value="MFS general substrate transporter"/>
    <property type="match status" value="1"/>
</dbReference>
<accession>A0ABV6N869</accession>
<feature type="transmembrane region" description="Helical" evidence="1">
    <location>
        <begin position="137"/>
        <end position="159"/>
    </location>
</feature>
<feature type="transmembrane region" description="Helical" evidence="1">
    <location>
        <begin position="292"/>
        <end position="311"/>
    </location>
</feature>
<keyword evidence="1" id="KW-0812">Transmembrane</keyword>
<sequence>MVTIARYGPPWVHVGRSAAALAASMGIGRFVYTPILPLMTAQAGLSAQGGAALATSNYVGYLIGALAGALPVFRRPSVARASLVVIVLTLATMPLTHSVFLWLALRLIAGFASAVTFVAAVGSALHHLREHPAHLPGWAMGGIGGGIALSGLLVLVLRTIGDWQTAWWCSALLAAVFAAWAWTMHPEPSSESTVDVKRGSSRSFAALFASYSLEGVGYIIAGTFLVAAIDQTSPGWLGSGAWVLVGLAATPSAALWAWLGRRWVKPWLLVVALLVQAIGVALPALLDDTAGALIAAVLFGGTFIGIATLALATGAELRFPRSVALLTAGYSVGQILGPLAAAPLLHNGYRPALLLAAVILVVAALAAGVLAKGRG</sequence>
<dbReference type="Pfam" id="PF06779">
    <property type="entry name" value="MFS_4"/>
    <property type="match status" value="1"/>
</dbReference>
<keyword evidence="3" id="KW-1185">Reference proteome</keyword>
<proteinExistence type="predicted"/>
<keyword evidence="1" id="KW-1133">Transmembrane helix</keyword>
<evidence type="ECO:0000256" key="1">
    <source>
        <dbReference type="SAM" id="Phobius"/>
    </source>
</evidence>
<feature type="transmembrane region" description="Helical" evidence="1">
    <location>
        <begin position="266"/>
        <end position="286"/>
    </location>
</feature>
<feature type="transmembrane region" description="Helical" evidence="1">
    <location>
        <begin position="323"/>
        <end position="346"/>
    </location>
</feature>
<dbReference type="PANTHER" id="PTHR23537:SF1">
    <property type="entry name" value="SUGAR TRANSPORTER"/>
    <property type="match status" value="1"/>
</dbReference>
<keyword evidence="1" id="KW-0472">Membrane</keyword>
<evidence type="ECO:0000313" key="2">
    <source>
        <dbReference type="EMBL" id="MFC0548808.1"/>
    </source>
</evidence>
<feature type="transmembrane region" description="Helical" evidence="1">
    <location>
        <begin position="101"/>
        <end position="125"/>
    </location>
</feature>
<feature type="transmembrane region" description="Helical" evidence="1">
    <location>
        <begin position="352"/>
        <end position="371"/>
    </location>
</feature>
<feature type="transmembrane region" description="Helical" evidence="1">
    <location>
        <begin position="12"/>
        <end position="32"/>
    </location>
</feature>
<feature type="transmembrane region" description="Helical" evidence="1">
    <location>
        <begin position="52"/>
        <end position="70"/>
    </location>
</feature>
<dbReference type="InterPro" id="IPR010645">
    <property type="entry name" value="MFS_4"/>
</dbReference>
<feature type="transmembrane region" description="Helical" evidence="1">
    <location>
        <begin position="204"/>
        <end position="229"/>
    </location>
</feature>
<organism evidence="2 3">
    <name type="scientific">Kutzneria chonburiensis</name>
    <dbReference type="NCBI Taxonomy" id="1483604"/>
    <lineage>
        <taxon>Bacteria</taxon>
        <taxon>Bacillati</taxon>
        <taxon>Actinomycetota</taxon>
        <taxon>Actinomycetes</taxon>
        <taxon>Pseudonocardiales</taxon>
        <taxon>Pseudonocardiaceae</taxon>
        <taxon>Kutzneria</taxon>
    </lineage>
</organism>
<protein>
    <submittedName>
        <fullName evidence="2">YbfB/YjiJ family MFS transporter</fullName>
    </submittedName>
</protein>
<dbReference type="RefSeq" id="WP_273940621.1">
    <property type="nucleotide sequence ID" value="NZ_CP097263.1"/>
</dbReference>
<reference evidence="2 3" key="1">
    <citation type="submission" date="2024-09" db="EMBL/GenBank/DDBJ databases">
        <authorList>
            <person name="Sun Q."/>
            <person name="Mori K."/>
        </authorList>
    </citation>
    <scope>NUCLEOTIDE SEQUENCE [LARGE SCALE GENOMIC DNA]</scope>
    <source>
        <strain evidence="2 3">TBRC 1432</strain>
    </source>
</reference>